<dbReference type="InterPro" id="IPR002562">
    <property type="entry name" value="3'-5'_exonuclease_dom"/>
</dbReference>
<dbReference type="InterPro" id="IPR002121">
    <property type="entry name" value="HRDC_dom"/>
</dbReference>
<dbReference type="NCBIfam" id="TIGR01388">
    <property type="entry name" value="rnd"/>
    <property type="match status" value="1"/>
</dbReference>
<keyword evidence="4 6" id="KW-0378">Hydrolase</keyword>
<dbReference type="InterPro" id="IPR012337">
    <property type="entry name" value="RNaseH-like_sf"/>
</dbReference>
<dbReference type="GO" id="GO:0000166">
    <property type="term" value="F:nucleotide binding"/>
    <property type="evidence" value="ECO:0007669"/>
    <property type="project" value="InterPro"/>
</dbReference>
<dbReference type="EMBL" id="CP022011">
    <property type="protein sequence ID" value="QDJ14715.1"/>
    <property type="molecule type" value="Genomic_DNA"/>
</dbReference>
<organism evidence="7 8">
    <name type="scientific">Mergibacter septicus</name>
    <dbReference type="NCBI Taxonomy" id="221402"/>
    <lineage>
        <taxon>Bacteria</taxon>
        <taxon>Pseudomonadati</taxon>
        <taxon>Pseudomonadota</taxon>
        <taxon>Gammaproteobacteria</taxon>
        <taxon>Pasteurellales</taxon>
        <taxon>Pasteurellaceae</taxon>
        <taxon>Mergibacter</taxon>
    </lineage>
</organism>
<keyword evidence="3 6" id="KW-0540">Nuclease</keyword>
<dbReference type="SUPFAM" id="SSF47819">
    <property type="entry name" value="HRDC-like"/>
    <property type="match status" value="2"/>
</dbReference>
<dbReference type="RefSeq" id="WP_261920762.1">
    <property type="nucleotide sequence ID" value="NZ_CP022011.1"/>
</dbReference>
<keyword evidence="5 6" id="KW-0269">Exonuclease</keyword>
<comment type="subcellular location">
    <subcellularLocation>
        <location evidence="6">Cytoplasm</location>
    </subcellularLocation>
</comment>
<evidence type="ECO:0000256" key="3">
    <source>
        <dbReference type="ARBA" id="ARBA00022722"/>
    </source>
</evidence>
<evidence type="ECO:0000313" key="7">
    <source>
        <dbReference type="EMBL" id="QDJ14715.1"/>
    </source>
</evidence>
<dbReference type="CDD" id="cd06142">
    <property type="entry name" value="RNaseD_exo"/>
    <property type="match status" value="1"/>
</dbReference>
<evidence type="ECO:0000313" key="8">
    <source>
        <dbReference type="Proteomes" id="UP000955338"/>
    </source>
</evidence>
<gene>
    <name evidence="6 7" type="primary">rnd</name>
    <name evidence="7" type="ORF">CEP48_04425</name>
</gene>
<comment type="function">
    <text evidence="6">Exonuclease involved in the 3' processing of various precursor tRNAs. Initiates hydrolysis at the 3'-terminus of an RNA molecule and releases 5'-mononucleotides.</text>
</comment>
<dbReference type="EC" id="3.1.13.5" evidence="6"/>
<keyword evidence="8" id="KW-1185">Reference proteome</keyword>
<dbReference type="Pfam" id="PF21293">
    <property type="entry name" value="RNAseD_HRDC_C"/>
    <property type="match status" value="1"/>
</dbReference>
<evidence type="ECO:0000256" key="4">
    <source>
        <dbReference type="ARBA" id="ARBA00022801"/>
    </source>
</evidence>
<evidence type="ECO:0000256" key="6">
    <source>
        <dbReference type="HAMAP-Rule" id="MF_01899"/>
    </source>
</evidence>
<dbReference type="SMART" id="SM00474">
    <property type="entry name" value="35EXOc"/>
    <property type="match status" value="1"/>
</dbReference>
<dbReference type="SUPFAM" id="SSF53098">
    <property type="entry name" value="Ribonuclease H-like"/>
    <property type="match status" value="1"/>
</dbReference>
<keyword evidence="1 6" id="KW-0963">Cytoplasm</keyword>
<evidence type="ECO:0000256" key="2">
    <source>
        <dbReference type="ARBA" id="ARBA00022694"/>
    </source>
</evidence>
<comment type="similarity">
    <text evidence="6">Belongs to the RNase D family.</text>
</comment>
<dbReference type="InterPro" id="IPR006292">
    <property type="entry name" value="RNase_D"/>
</dbReference>
<comment type="catalytic activity">
    <reaction evidence="6">
        <text>Exonucleolytic cleavage that removes extra residues from the 3'-terminus of tRNA to produce 5'-mononucleotides.</text>
        <dbReference type="EC" id="3.1.13.5"/>
    </reaction>
</comment>
<comment type="cofactor">
    <cofactor evidence="6">
        <name>a divalent metal cation</name>
        <dbReference type="ChEBI" id="CHEBI:60240"/>
    </cofactor>
</comment>
<reference evidence="7" key="1">
    <citation type="submission" date="2017-06" db="EMBL/GenBank/DDBJ databases">
        <title>Genome sequencing of pathogenic and non-pathogenic strains within Bisgaard taxon 40.</title>
        <authorList>
            <person name="Ladner J.T."/>
            <person name="Lovett S.P."/>
            <person name="Koroleva G."/>
            <person name="Lorch J.M."/>
        </authorList>
    </citation>
    <scope>NUCLEOTIDE SEQUENCE</scope>
    <source>
        <strain evidence="7">27576-1-I1</strain>
    </source>
</reference>
<dbReference type="InterPro" id="IPR048579">
    <property type="entry name" value="RNAseD_HRDC_C"/>
</dbReference>
<keyword evidence="2 6" id="KW-0819">tRNA processing</keyword>
<evidence type="ECO:0000256" key="1">
    <source>
        <dbReference type="ARBA" id="ARBA00022490"/>
    </source>
</evidence>
<name>A0A8D4J035_9PAST</name>
<dbReference type="PANTHER" id="PTHR47649:SF1">
    <property type="entry name" value="RIBONUCLEASE D"/>
    <property type="match status" value="1"/>
</dbReference>
<dbReference type="Pfam" id="PF00570">
    <property type="entry name" value="HRDC"/>
    <property type="match status" value="1"/>
</dbReference>
<dbReference type="HAMAP" id="MF_01899">
    <property type="entry name" value="RNase_D"/>
    <property type="match status" value="1"/>
</dbReference>
<dbReference type="GO" id="GO:0008408">
    <property type="term" value="F:3'-5' exonuclease activity"/>
    <property type="evidence" value="ECO:0007669"/>
    <property type="project" value="InterPro"/>
</dbReference>
<dbReference type="PANTHER" id="PTHR47649">
    <property type="entry name" value="RIBONUCLEASE D"/>
    <property type="match status" value="1"/>
</dbReference>
<dbReference type="GO" id="GO:0042780">
    <property type="term" value="P:tRNA 3'-end processing"/>
    <property type="evidence" value="ECO:0007669"/>
    <property type="project" value="UniProtKB-UniRule"/>
</dbReference>
<dbReference type="Gene3D" id="3.30.420.10">
    <property type="entry name" value="Ribonuclease H-like superfamily/Ribonuclease H"/>
    <property type="match status" value="1"/>
</dbReference>
<dbReference type="Gene3D" id="1.10.150.80">
    <property type="entry name" value="HRDC domain"/>
    <property type="match status" value="2"/>
</dbReference>
<sequence>MKQKLSDFDYVLITTETELEQICQQARQQPVVALDTEFIRIRSYYPKLGLIQLYDGQQVSLIDPLQISDFTPFIELLADSKVLKLLHAGSEDLEIFQHQFQQMPIPMVDTQIMADFLGFPPSVGFAKLVEHFFEIHIDKAISRTDWLARPLSLKQCYYAGSDVFYLLPIYQKLQQQLVETQWYQAVIDESEALIYKRQRQIDPDLAYLEIGNAWRLNRQELAVLQKLAKWRLTEAIKRDLAPNFVLKSESLYRLAQTQPKHTSQLFELELHPNEIRHHGKKLLSLIAQAQRIDPTQYPPLVANIALNPNYKKAIRLLQNNIKKLTPTGLAPQLIGSKRLLHQLLTWYWQKNKTEKVPKLLQNWRKPFGEQLLILLQQEGI</sequence>
<accession>A0A8D4J035</accession>
<dbReference type="InterPro" id="IPR036397">
    <property type="entry name" value="RNaseH_sf"/>
</dbReference>
<dbReference type="Pfam" id="PF01612">
    <property type="entry name" value="DNA_pol_A_exo1"/>
    <property type="match status" value="1"/>
</dbReference>
<dbReference type="AlphaFoldDB" id="A0A8D4J035"/>
<dbReference type="InterPro" id="IPR044876">
    <property type="entry name" value="HRDC_dom_sf"/>
</dbReference>
<dbReference type="GO" id="GO:0003676">
    <property type="term" value="F:nucleic acid binding"/>
    <property type="evidence" value="ECO:0007669"/>
    <property type="project" value="InterPro"/>
</dbReference>
<dbReference type="InterPro" id="IPR010997">
    <property type="entry name" value="HRDC-like_sf"/>
</dbReference>
<protein>
    <recommendedName>
        <fullName evidence="6">Ribonuclease D</fullName>
        <shortName evidence="6">RNase D</shortName>
        <ecNumber evidence="6">3.1.13.5</ecNumber>
    </recommendedName>
</protein>
<dbReference type="GO" id="GO:0005737">
    <property type="term" value="C:cytoplasm"/>
    <property type="evidence" value="ECO:0007669"/>
    <property type="project" value="UniProtKB-SubCell"/>
</dbReference>
<dbReference type="PROSITE" id="PS50967">
    <property type="entry name" value="HRDC"/>
    <property type="match status" value="1"/>
</dbReference>
<dbReference type="InterPro" id="IPR051086">
    <property type="entry name" value="RNase_D-like"/>
</dbReference>
<dbReference type="Proteomes" id="UP000955338">
    <property type="component" value="Chromosome"/>
</dbReference>
<dbReference type="SMART" id="SM00341">
    <property type="entry name" value="HRDC"/>
    <property type="match status" value="1"/>
</dbReference>
<evidence type="ECO:0000256" key="5">
    <source>
        <dbReference type="ARBA" id="ARBA00022839"/>
    </source>
</evidence>
<proteinExistence type="inferred from homology"/>
<dbReference type="GO" id="GO:0033890">
    <property type="term" value="F:ribonuclease D activity"/>
    <property type="evidence" value="ECO:0007669"/>
    <property type="project" value="UniProtKB-UniRule"/>
</dbReference>